<feature type="region of interest" description="Disordered" evidence="1">
    <location>
        <begin position="222"/>
        <end position="245"/>
    </location>
</feature>
<dbReference type="OMA" id="CRTKSMF"/>
<sequence length="355" mass="38838">MYRLPVVIQGHQRVVNRLRPEDTKKVLEKVFQQLKKQPDPKARHLDNLRSVSQGVQRELFHTGGRYPASGKALFGDAYEVWSEDMACILQGTCLPGSTKYCRTKSMFGKLELGDIMQGSSGTKTHLMSTYTLAAAPKYRGIHTLAASGLKPQQQAPPQKKVYQIDGTPVNARMKSGLPQELWNEDIACVLQGTCLPGSTRYCRTKSMFGSLQLADVMQGTPHRAYSTQSSSSEGNQSPATGTQLTQRERLKRAVKDYGSTVIVFHVCISLMSLGGFYLAVSSGLDVQALLTTIGFSSDVVASRLATGTSTFLVAYGVHKLFAPARIAVTLTCTPFIVRYLRGIGFLKVKPVAIPK</sequence>
<dbReference type="PANTHER" id="PTHR21377:SF0">
    <property type="entry name" value="PROTEIN FAM210B, MITOCHONDRIAL"/>
    <property type="match status" value="1"/>
</dbReference>
<keyword evidence="2" id="KW-0812">Transmembrane</keyword>
<evidence type="ECO:0000313" key="4">
    <source>
        <dbReference type="EnsemblMetazoa" id="XP_038067430.1"/>
    </source>
</evidence>
<dbReference type="PANTHER" id="PTHR21377">
    <property type="entry name" value="PROTEIN FAM210B, MITOCHONDRIAL"/>
    <property type="match status" value="1"/>
</dbReference>
<evidence type="ECO:0000256" key="1">
    <source>
        <dbReference type="SAM" id="MobiDB-lite"/>
    </source>
</evidence>
<dbReference type="GO" id="GO:0005739">
    <property type="term" value="C:mitochondrion"/>
    <property type="evidence" value="ECO:0007669"/>
    <property type="project" value="TreeGrafter"/>
</dbReference>
<evidence type="ECO:0000259" key="3">
    <source>
        <dbReference type="Pfam" id="PF06916"/>
    </source>
</evidence>
<feature type="transmembrane region" description="Helical" evidence="2">
    <location>
        <begin position="257"/>
        <end position="280"/>
    </location>
</feature>
<dbReference type="EnsemblMetazoa" id="XM_038211502.1">
    <property type="protein sequence ID" value="XP_038067430.1"/>
    <property type="gene ID" value="LOC119737287"/>
</dbReference>
<keyword evidence="2" id="KW-1133">Transmembrane helix</keyword>
<dbReference type="GeneID" id="119737287"/>
<keyword evidence="2" id="KW-0472">Membrane</keyword>
<dbReference type="InterPro" id="IPR045866">
    <property type="entry name" value="FAM210A/B-like"/>
</dbReference>
<dbReference type="Pfam" id="PF06916">
    <property type="entry name" value="FAM210A-B_dom"/>
    <property type="match status" value="1"/>
</dbReference>
<protein>
    <recommendedName>
        <fullName evidence="3">DUF1279 domain-containing protein</fullName>
    </recommendedName>
</protein>
<dbReference type="InterPro" id="IPR009688">
    <property type="entry name" value="FAM210A/B-like_dom"/>
</dbReference>
<evidence type="ECO:0000256" key="2">
    <source>
        <dbReference type="SAM" id="Phobius"/>
    </source>
</evidence>
<evidence type="ECO:0000313" key="5">
    <source>
        <dbReference type="Proteomes" id="UP000887568"/>
    </source>
</evidence>
<dbReference type="OrthoDB" id="426386at2759"/>
<feature type="domain" description="DUF1279" evidence="3">
    <location>
        <begin position="249"/>
        <end position="335"/>
    </location>
</feature>
<organism evidence="4 5">
    <name type="scientific">Patiria miniata</name>
    <name type="common">Bat star</name>
    <name type="synonym">Asterina miniata</name>
    <dbReference type="NCBI Taxonomy" id="46514"/>
    <lineage>
        <taxon>Eukaryota</taxon>
        <taxon>Metazoa</taxon>
        <taxon>Echinodermata</taxon>
        <taxon>Eleutherozoa</taxon>
        <taxon>Asterozoa</taxon>
        <taxon>Asteroidea</taxon>
        <taxon>Valvatacea</taxon>
        <taxon>Valvatida</taxon>
        <taxon>Asterinidae</taxon>
        <taxon>Patiria</taxon>
    </lineage>
</organism>
<feature type="compositionally biased region" description="Low complexity" evidence="1">
    <location>
        <begin position="226"/>
        <end position="237"/>
    </location>
</feature>
<dbReference type="RefSeq" id="XP_038067430.1">
    <property type="nucleotide sequence ID" value="XM_038211502.1"/>
</dbReference>
<reference evidence="4" key="1">
    <citation type="submission" date="2022-11" db="UniProtKB">
        <authorList>
            <consortium name="EnsemblMetazoa"/>
        </authorList>
    </citation>
    <scope>IDENTIFICATION</scope>
</reference>
<dbReference type="Proteomes" id="UP000887568">
    <property type="component" value="Unplaced"/>
</dbReference>
<accession>A0A914ATP6</accession>
<dbReference type="AlphaFoldDB" id="A0A914ATP6"/>
<proteinExistence type="predicted"/>
<keyword evidence="5" id="KW-1185">Reference proteome</keyword>
<name>A0A914ATP6_PATMI</name>